<evidence type="ECO:0000256" key="3">
    <source>
        <dbReference type="ARBA" id="ARBA00022729"/>
    </source>
</evidence>
<dbReference type="InterPro" id="IPR003961">
    <property type="entry name" value="FN3_dom"/>
</dbReference>
<sequence>MDSPAINVVLVTILCDLMFLHAIEGSVLLDSLNCVNDYMRHWRCQWKESKAAHAIIPMQLYFWNNLTSPNSNCRQQCITSEPKPQEESPNLSMSCHINSTFSLQMEDIYSFLPKRILQRETNIIPAYKIRTSPPEGIEIQMSDNESVFLSWKSPHHSHQGLSLLYQLSYCRRGWEEWEDAISFNIVDELQVSLSTQLLIPGYTYLFRVRARPLEGQHHKGFWSKWSDAVAWESPKDDKAAPKNVQCEYDGSAKMICSWEVRTEVTLSISYVLYYTEYPDNKTTGSINKTTGTGYREKTCHPTKSSSGAGTPYVQYSCAIHMSPNQANKSLNIQVRPQEELKVFKHKENIQTQPPTNLNVDKISDNGYMVRWDAPTLLFNNIRLSYQLCYWKQGDPECSAEHLVNISGNLPEYYILSSDLQESSVYLVRVRTRPDRNRAHYRGPWSDWSRHTSWKTKKGANSKIIYIVTSVCIVVLLVLITVGYKYIKRALKNWEDSFPNPRKSKLLGGYPLVYKGHNVAMFMSDYHPEEEPPISVQERNVALLQIGNVDEDMERANEECPLKPNECPLGPYTVIPKREEKLNIEHSMNVLSGTPVIINAIEKPLLFSKAQPVKSDYNDPQFIFSQSQALLNIGGGKAKNSEYFSLPICQGDVLGFPKPVNPSIPSMQPKEQMGYVMDMGAQGTPQLSQPKAVSRGYTPLPSPSDFPFPSEGPVLVINPDGKGLIMLKQVGDYCLFPGYGSQDKSEMKMVPIKECDEQHILQDRPLGAIQAFKVMQNGYFALPQT</sequence>
<feature type="domain" description="Fibronectin type-III" evidence="10">
    <location>
        <begin position="133"/>
        <end position="233"/>
    </location>
</feature>
<dbReference type="GeneTree" id="ENSGT00510000048963"/>
<evidence type="ECO:0000256" key="1">
    <source>
        <dbReference type="ARBA" id="ARBA00004479"/>
    </source>
</evidence>
<evidence type="ECO:0000313" key="12">
    <source>
        <dbReference type="Proteomes" id="UP000694569"/>
    </source>
</evidence>
<dbReference type="Proteomes" id="UP000694569">
    <property type="component" value="Unplaced"/>
</dbReference>
<evidence type="ECO:0000313" key="11">
    <source>
        <dbReference type="Ensembl" id="ENSLLEP00000042370.1"/>
    </source>
</evidence>
<keyword evidence="4 8" id="KW-1133">Transmembrane helix</keyword>
<evidence type="ECO:0000256" key="2">
    <source>
        <dbReference type="ARBA" id="ARBA00022692"/>
    </source>
</evidence>
<evidence type="ECO:0000256" key="6">
    <source>
        <dbReference type="ARBA" id="ARBA00023170"/>
    </source>
</evidence>
<dbReference type="CDD" id="cd00063">
    <property type="entry name" value="FN3"/>
    <property type="match status" value="2"/>
</dbReference>
<dbReference type="SMART" id="SM00060">
    <property type="entry name" value="FN3"/>
    <property type="match status" value="2"/>
</dbReference>
<evidence type="ECO:0000256" key="4">
    <source>
        <dbReference type="ARBA" id="ARBA00022989"/>
    </source>
</evidence>
<dbReference type="InterPro" id="IPR036116">
    <property type="entry name" value="FN3_sf"/>
</dbReference>
<evidence type="ECO:0000256" key="5">
    <source>
        <dbReference type="ARBA" id="ARBA00023136"/>
    </source>
</evidence>
<dbReference type="Gene3D" id="2.60.40.10">
    <property type="entry name" value="Immunoglobulins"/>
    <property type="match status" value="4"/>
</dbReference>
<dbReference type="InterPro" id="IPR048668">
    <property type="entry name" value="IL3RB_N"/>
</dbReference>
<feature type="chain" id="PRO_5034110352" description="Fibronectin type-III domain-containing protein" evidence="9">
    <location>
        <begin position="26"/>
        <end position="784"/>
    </location>
</feature>
<keyword evidence="7" id="KW-0325">Glycoprotein</keyword>
<dbReference type="PROSITE" id="PS50853">
    <property type="entry name" value="FN3"/>
    <property type="match status" value="2"/>
</dbReference>
<comment type="subcellular location">
    <subcellularLocation>
        <location evidence="1">Membrane</location>
        <topology evidence="1">Single-pass type I membrane protein</topology>
    </subcellularLocation>
</comment>
<dbReference type="Pfam" id="PF21460">
    <property type="entry name" value="IL3Rb_N"/>
    <property type="match status" value="1"/>
</dbReference>
<dbReference type="PANTHER" id="PTHR23037">
    <property type="entry name" value="CYTOKINE RECEPTOR"/>
    <property type="match status" value="1"/>
</dbReference>
<name>A0A8C5QVW5_9ANUR</name>
<evidence type="ECO:0000256" key="9">
    <source>
        <dbReference type="SAM" id="SignalP"/>
    </source>
</evidence>
<keyword evidence="5 8" id="KW-0472">Membrane</keyword>
<dbReference type="Pfam" id="PF00041">
    <property type="entry name" value="fn3"/>
    <property type="match status" value="1"/>
</dbReference>
<keyword evidence="2 8" id="KW-0812">Transmembrane</keyword>
<dbReference type="SUPFAM" id="SSF49265">
    <property type="entry name" value="Fibronectin type III"/>
    <property type="match status" value="4"/>
</dbReference>
<evidence type="ECO:0000259" key="10">
    <source>
        <dbReference type="PROSITE" id="PS50853"/>
    </source>
</evidence>
<protein>
    <recommendedName>
        <fullName evidence="10">Fibronectin type-III domain-containing protein</fullName>
    </recommendedName>
</protein>
<accession>A0A8C5QVW5</accession>
<feature type="domain" description="Fibronectin type-III" evidence="10">
    <location>
        <begin position="353"/>
        <end position="455"/>
    </location>
</feature>
<dbReference type="InterPro" id="IPR003531">
    <property type="entry name" value="Hempt_rcpt_S_F1_CS"/>
</dbReference>
<feature type="signal peptide" evidence="9">
    <location>
        <begin position="1"/>
        <end position="25"/>
    </location>
</feature>
<dbReference type="AlphaFoldDB" id="A0A8C5QVW5"/>
<reference evidence="11" key="1">
    <citation type="submission" date="2025-08" db="UniProtKB">
        <authorList>
            <consortium name="Ensembl"/>
        </authorList>
    </citation>
    <scope>IDENTIFICATION</scope>
</reference>
<evidence type="ECO:0000256" key="7">
    <source>
        <dbReference type="ARBA" id="ARBA00023180"/>
    </source>
</evidence>
<dbReference type="PROSITE" id="PS01355">
    <property type="entry name" value="HEMATOPO_REC_S_F1"/>
    <property type="match status" value="2"/>
</dbReference>
<keyword evidence="3 9" id="KW-0732">Signal</keyword>
<organism evidence="11 12">
    <name type="scientific">Leptobrachium leishanense</name>
    <name type="common">Leishan spiny toad</name>
    <dbReference type="NCBI Taxonomy" id="445787"/>
    <lineage>
        <taxon>Eukaryota</taxon>
        <taxon>Metazoa</taxon>
        <taxon>Chordata</taxon>
        <taxon>Craniata</taxon>
        <taxon>Vertebrata</taxon>
        <taxon>Euteleostomi</taxon>
        <taxon>Amphibia</taxon>
        <taxon>Batrachia</taxon>
        <taxon>Anura</taxon>
        <taxon>Pelobatoidea</taxon>
        <taxon>Megophryidae</taxon>
        <taxon>Leptobrachium</taxon>
    </lineage>
</organism>
<dbReference type="GO" id="GO:0004896">
    <property type="term" value="F:cytokine receptor activity"/>
    <property type="evidence" value="ECO:0007669"/>
    <property type="project" value="InterPro"/>
</dbReference>
<dbReference type="PANTHER" id="PTHR23037:SF43">
    <property type="entry name" value="COLONY-STIMULATING FACTOR 2 RECEPTOR BETA COMMON SUBUNIT"/>
    <property type="match status" value="1"/>
</dbReference>
<dbReference type="Ensembl" id="ENSLLET00000044064.1">
    <property type="protein sequence ID" value="ENSLLEP00000042370.1"/>
    <property type="gene ID" value="ENSLLEG00000026956.1"/>
</dbReference>
<keyword evidence="6" id="KW-0675">Receptor</keyword>
<dbReference type="GO" id="GO:0009897">
    <property type="term" value="C:external side of plasma membrane"/>
    <property type="evidence" value="ECO:0007669"/>
    <property type="project" value="TreeGrafter"/>
</dbReference>
<evidence type="ECO:0000256" key="8">
    <source>
        <dbReference type="SAM" id="Phobius"/>
    </source>
</evidence>
<reference evidence="11" key="2">
    <citation type="submission" date="2025-09" db="UniProtKB">
        <authorList>
            <consortium name="Ensembl"/>
        </authorList>
    </citation>
    <scope>IDENTIFICATION</scope>
</reference>
<proteinExistence type="predicted"/>
<feature type="transmembrane region" description="Helical" evidence="8">
    <location>
        <begin position="463"/>
        <end position="483"/>
    </location>
</feature>
<dbReference type="InterPro" id="IPR013783">
    <property type="entry name" value="Ig-like_fold"/>
</dbReference>
<keyword evidence="12" id="KW-1185">Reference proteome</keyword>
<dbReference type="OrthoDB" id="8906725at2759"/>